<comment type="similarity">
    <text evidence="1">Belongs to the peptidase C40 family.</text>
</comment>
<dbReference type="Gene3D" id="3.40.140.10">
    <property type="entry name" value="Cytidine Deaminase, domain 2"/>
    <property type="match status" value="1"/>
</dbReference>
<dbReference type="InterPro" id="IPR051929">
    <property type="entry name" value="VirAsm_ModProt"/>
</dbReference>
<dbReference type="Pfam" id="PF14464">
    <property type="entry name" value="Prok-JAB"/>
    <property type="match status" value="1"/>
</dbReference>
<name>A0A0T6DUC5_9GAMM</name>
<comment type="caution">
    <text evidence="10">The sequence shown here is derived from an EMBL/GenBank/DDBJ whole genome shotgun (WGS) entry which is preliminary data.</text>
</comment>
<keyword evidence="7" id="KW-0482">Metalloprotease</keyword>
<evidence type="ECO:0000256" key="6">
    <source>
        <dbReference type="ARBA" id="ARBA00022833"/>
    </source>
</evidence>
<dbReference type="InterPro" id="IPR000064">
    <property type="entry name" value="NLP_P60_dom"/>
</dbReference>
<evidence type="ECO:0000256" key="4">
    <source>
        <dbReference type="ARBA" id="ARBA00022801"/>
    </source>
</evidence>
<keyword evidence="5" id="KW-0788">Thiol protease</keyword>
<dbReference type="InterPro" id="IPR028090">
    <property type="entry name" value="JAB_dom_prok"/>
</dbReference>
<keyword evidence="11" id="KW-1185">Reference proteome</keyword>
<evidence type="ECO:0000313" key="10">
    <source>
        <dbReference type="EMBL" id="KRU23548.1"/>
    </source>
</evidence>
<evidence type="ECO:0000256" key="3">
    <source>
        <dbReference type="ARBA" id="ARBA00022723"/>
    </source>
</evidence>
<gene>
    <name evidence="10" type="ORF">AS194_04050</name>
</gene>
<dbReference type="STRING" id="554343.AS194_04050"/>
<reference evidence="10 11" key="1">
    <citation type="submission" date="2015-11" db="EMBL/GenBank/DDBJ databases">
        <title>Permanent draft genome of Psychrobacter piscatorii LQ58.</title>
        <authorList>
            <person name="Zhou M."/>
            <person name="Dong B."/>
            <person name="Liu Q."/>
        </authorList>
    </citation>
    <scope>NUCLEOTIDE SEQUENCE [LARGE SCALE GENOMIC DNA]</scope>
    <source>
        <strain evidence="10 11">LQ58</strain>
    </source>
</reference>
<sequence length="249" mass="28723">MYILKATGAAILNHAAACYPRESCGVIVNRAYIECENIADSDNEFVISPRDIVRAEKLGKIEAIVHSHPDGSTKPSTFDKLQMPLHELPWVIVSYPEIDIKVHKSKPYTVPLINREYIHGVLDCFSIVRDYYARELDIEIDNFERTDRWWEDAANADLYVNNFASQGFVQVDNLQRHDVILCRVQPTAHVNHALIYLGDDGQLTSEQSEVVIGDHLVLHHPYRRRSRREIYGNIWQERSAIIVRHQSFM</sequence>
<dbReference type="GO" id="GO:0006508">
    <property type="term" value="P:proteolysis"/>
    <property type="evidence" value="ECO:0007669"/>
    <property type="project" value="UniProtKB-KW"/>
</dbReference>
<dbReference type="RefSeq" id="WP_058023707.1">
    <property type="nucleotide sequence ID" value="NZ_LNDJ01000013.1"/>
</dbReference>
<dbReference type="Gene3D" id="3.90.1720.10">
    <property type="entry name" value="endopeptidase domain like (from Nostoc punctiforme)"/>
    <property type="match status" value="1"/>
</dbReference>
<keyword evidence="4" id="KW-0378">Hydrolase</keyword>
<dbReference type="EMBL" id="LNDJ01000013">
    <property type="protein sequence ID" value="KRU23548.1"/>
    <property type="molecule type" value="Genomic_DNA"/>
</dbReference>
<evidence type="ECO:0000256" key="1">
    <source>
        <dbReference type="ARBA" id="ARBA00007074"/>
    </source>
</evidence>
<keyword evidence="2" id="KW-0645">Protease</keyword>
<dbReference type="AlphaFoldDB" id="A0A0T6DUC5"/>
<dbReference type="PANTHER" id="PTHR34858">
    <property type="entry name" value="CYSO-CYSTEINE PEPTIDASE"/>
    <property type="match status" value="1"/>
</dbReference>
<dbReference type="InterPro" id="IPR038765">
    <property type="entry name" value="Papain-like_cys_pep_sf"/>
</dbReference>
<dbReference type="SUPFAM" id="SSF102712">
    <property type="entry name" value="JAB1/MPN domain"/>
    <property type="match status" value="1"/>
</dbReference>
<feature type="domain" description="JAB" evidence="9">
    <location>
        <begin position="9"/>
        <end position="94"/>
    </location>
</feature>
<evidence type="ECO:0000256" key="2">
    <source>
        <dbReference type="ARBA" id="ARBA00022670"/>
    </source>
</evidence>
<dbReference type="CDD" id="cd08073">
    <property type="entry name" value="MPN_NLPC_P60"/>
    <property type="match status" value="1"/>
</dbReference>
<evidence type="ECO:0000259" key="8">
    <source>
        <dbReference type="Pfam" id="PF00877"/>
    </source>
</evidence>
<dbReference type="SUPFAM" id="SSF54001">
    <property type="entry name" value="Cysteine proteinases"/>
    <property type="match status" value="1"/>
</dbReference>
<dbReference type="GO" id="GO:0008234">
    <property type="term" value="F:cysteine-type peptidase activity"/>
    <property type="evidence" value="ECO:0007669"/>
    <property type="project" value="UniProtKB-KW"/>
</dbReference>
<dbReference type="PANTHER" id="PTHR34858:SF1">
    <property type="entry name" value="CYSO-CYSTEINE PEPTIDASE"/>
    <property type="match status" value="1"/>
</dbReference>
<proteinExistence type="inferred from homology"/>
<evidence type="ECO:0000259" key="9">
    <source>
        <dbReference type="Pfam" id="PF14464"/>
    </source>
</evidence>
<protein>
    <submittedName>
        <fullName evidence="10">Phage tail protein</fullName>
    </submittedName>
</protein>
<keyword evidence="3" id="KW-0479">Metal-binding</keyword>
<dbReference type="Pfam" id="PF00877">
    <property type="entry name" value="NLPC_P60"/>
    <property type="match status" value="1"/>
</dbReference>
<organism evidence="10 11">
    <name type="scientific">Psychrobacter piscatorii</name>
    <dbReference type="NCBI Taxonomy" id="554343"/>
    <lineage>
        <taxon>Bacteria</taxon>
        <taxon>Pseudomonadati</taxon>
        <taxon>Pseudomonadota</taxon>
        <taxon>Gammaproteobacteria</taxon>
        <taxon>Moraxellales</taxon>
        <taxon>Moraxellaceae</taxon>
        <taxon>Psychrobacter</taxon>
    </lineage>
</organism>
<dbReference type="GO" id="GO:0008270">
    <property type="term" value="F:zinc ion binding"/>
    <property type="evidence" value="ECO:0007669"/>
    <property type="project" value="TreeGrafter"/>
</dbReference>
<dbReference type="Proteomes" id="UP000051202">
    <property type="component" value="Unassembled WGS sequence"/>
</dbReference>
<evidence type="ECO:0000256" key="5">
    <source>
        <dbReference type="ARBA" id="ARBA00022807"/>
    </source>
</evidence>
<evidence type="ECO:0000256" key="7">
    <source>
        <dbReference type="ARBA" id="ARBA00023049"/>
    </source>
</evidence>
<accession>A0A0T6DUC5</accession>
<dbReference type="GO" id="GO:0008235">
    <property type="term" value="F:metalloexopeptidase activity"/>
    <property type="evidence" value="ECO:0007669"/>
    <property type="project" value="TreeGrafter"/>
</dbReference>
<evidence type="ECO:0000313" key="11">
    <source>
        <dbReference type="Proteomes" id="UP000051202"/>
    </source>
</evidence>
<keyword evidence="6" id="KW-0862">Zinc</keyword>
<feature type="domain" description="NlpC/P60" evidence="8">
    <location>
        <begin position="116"/>
        <end position="242"/>
    </location>
</feature>